<dbReference type="AlphaFoldDB" id="A0A1G7CST8"/>
<dbReference type="SUPFAM" id="SSF50199">
    <property type="entry name" value="Staphylococcal nuclease"/>
    <property type="match status" value="1"/>
</dbReference>
<evidence type="ECO:0000313" key="3">
    <source>
        <dbReference type="Proteomes" id="UP000199412"/>
    </source>
</evidence>
<dbReference type="EMBL" id="FNAP01000006">
    <property type="protein sequence ID" value="SDE41575.1"/>
    <property type="molecule type" value="Genomic_DNA"/>
</dbReference>
<feature type="domain" description="TNase-like" evidence="1">
    <location>
        <begin position="42"/>
        <end position="171"/>
    </location>
</feature>
<accession>A0A1G7CST8</accession>
<reference evidence="2 3" key="1">
    <citation type="submission" date="2016-10" db="EMBL/GenBank/DDBJ databases">
        <authorList>
            <person name="de Groot N.N."/>
        </authorList>
    </citation>
    <scope>NUCLEOTIDE SEQUENCE [LARGE SCALE GENOMIC DNA]</scope>
    <source>
        <strain evidence="2 3">ATCC 700224</strain>
    </source>
</reference>
<sequence>MFGFSVPSTPVRNLLWFRATVRAAVLALCVGALLFGLPTAPALSETVMPAVIDGDTIQTTEGIHHLAGIDAPELGQRCRQAGRWIHCGKDAAFALHRVLSLSLEPLVCTPLDGAAVEAGGAHRSTCAISGHKDIAMVLLTQGLAITAPDAPGAYREAQEKAKAAGLGLWRTDFVRPWDWRRGGRLPDDPVVDPPPCPIKAYTPEGGDGVFLVPLDAGYAAVSDDAVEARYCSDDEALAAGWGRPPLPTP</sequence>
<proteinExistence type="predicted"/>
<keyword evidence="2" id="KW-0540">Nuclease</keyword>
<keyword evidence="2" id="KW-0255">Endonuclease</keyword>
<dbReference type="STRING" id="69960.SAMN05421720_106178"/>
<dbReference type="InterPro" id="IPR035437">
    <property type="entry name" value="SNase_OB-fold_sf"/>
</dbReference>
<dbReference type="GO" id="GO:0004519">
    <property type="term" value="F:endonuclease activity"/>
    <property type="evidence" value="ECO:0007669"/>
    <property type="project" value="UniProtKB-KW"/>
</dbReference>
<keyword evidence="2" id="KW-0378">Hydrolase</keyword>
<dbReference type="SMART" id="SM00318">
    <property type="entry name" value="SNc"/>
    <property type="match status" value="1"/>
</dbReference>
<gene>
    <name evidence="2" type="ORF">SAMN05421720_106178</name>
</gene>
<name>A0A1G7CST8_9PROT</name>
<evidence type="ECO:0000313" key="2">
    <source>
        <dbReference type="EMBL" id="SDE41575.1"/>
    </source>
</evidence>
<dbReference type="Proteomes" id="UP000199412">
    <property type="component" value="Unassembled WGS sequence"/>
</dbReference>
<dbReference type="Gene3D" id="2.40.50.90">
    <property type="match status" value="1"/>
</dbReference>
<protein>
    <submittedName>
        <fullName evidence="2">Endonuclease YncB, thermonuclease family</fullName>
    </submittedName>
</protein>
<evidence type="ECO:0000259" key="1">
    <source>
        <dbReference type="SMART" id="SM00318"/>
    </source>
</evidence>
<dbReference type="OrthoDB" id="9805504at2"/>
<dbReference type="InterPro" id="IPR016071">
    <property type="entry name" value="Staphylococal_nuclease_OB-fold"/>
</dbReference>
<organism evidence="2 3">
    <name type="scientific">Rhodospira trueperi</name>
    <dbReference type="NCBI Taxonomy" id="69960"/>
    <lineage>
        <taxon>Bacteria</taxon>
        <taxon>Pseudomonadati</taxon>
        <taxon>Pseudomonadota</taxon>
        <taxon>Alphaproteobacteria</taxon>
        <taxon>Rhodospirillales</taxon>
        <taxon>Rhodospirillaceae</taxon>
        <taxon>Rhodospira</taxon>
    </lineage>
</organism>
<dbReference type="RefSeq" id="WP_092785749.1">
    <property type="nucleotide sequence ID" value="NZ_FNAP01000006.1"/>
</dbReference>
<keyword evidence="3" id="KW-1185">Reference proteome</keyword>